<dbReference type="SUPFAM" id="SSF48403">
    <property type="entry name" value="Ankyrin repeat"/>
    <property type="match status" value="1"/>
</dbReference>
<dbReference type="OrthoDB" id="1166648at2759"/>
<feature type="transmembrane region" description="Helical" evidence="8">
    <location>
        <begin position="419"/>
        <end position="440"/>
    </location>
</feature>
<dbReference type="Gene3D" id="1.25.40.20">
    <property type="entry name" value="Ankyrin repeat-containing domain"/>
    <property type="match status" value="1"/>
</dbReference>
<gene>
    <name evidence="10" type="ORF">L484_013457</name>
</gene>
<evidence type="ECO:0000256" key="3">
    <source>
        <dbReference type="ARBA" id="ARBA00022737"/>
    </source>
</evidence>
<evidence type="ECO:0000256" key="4">
    <source>
        <dbReference type="ARBA" id="ARBA00022989"/>
    </source>
</evidence>
<dbReference type="InterPro" id="IPR002110">
    <property type="entry name" value="Ankyrin_rpt"/>
</dbReference>
<keyword evidence="2 8" id="KW-0812">Transmembrane</keyword>
<organism evidence="10 11">
    <name type="scientific">Morus notabilis</name>
    <dbReference type="NCBI Taxonomy" id="981085"/>
    <lineage>
        <taxon>Eukaryota</taxon>
        <taxon>Viridiplantae</taxon>
        <taxon>Streptophyta</taxon>
        <taxon>Embryophyta</taxon>
        <taxon>Tracheophyta</taxon>
        <taxon>Spermatophyta</taxon>
        <taxon>Magnoliopsida</taxon>
        <taxon>eudicotyledons</taxon>
        <taxon>Gunneridae</taxon>
        <taxon>Pentapetalae</taxon>
        <taxon>rosids</taxon>
        <taxon>fabids</taxon>
        <taxon>Rosales</taxon>
        <taxon>Moraceae</taxon>
        <taxon>Moreae</taxon>
        <taxon>Morus</taxon>
    </lineage>
</organism>
<evidence type="ECO:0000256" key="7">
    <source>
        <dbReference type="PROSITE-ProRule" id="PRU00023"/>
    </source>
</evidence>
<evidence type="ECO:0000259" key="9">
    <source>
        <dbReference type="Pfam" id="PF13962"/>
    </source>
</evidence>
<dbReference type="InterPro" id="IPR036770">
    <property type="entry name" value="Ankyrin_rpt-contain_sf"/>
</dbReference>
<reference evidence="11" key="1">
    <citation type="submission" date="2013-01" db="EMBL/GenBank/DDBJ databases">
        <title>Draft Genome Sequence of a Mulberry Tree, Morus notabilis C.K. Schneid.</title>
        <authorList>
            <person name="He N."/>
            <person name="Zhao S."/>
        </authorList>
    </citation>
    <scope>NUCLEOTIDE SEQUENCE</scope>
</reference>
<feature type="repeat" description="ANK" evidence="7">
    <location>
        <begin position="61"/>
        <end position="83"/>
    </location>
</feature>
<dbReference type="SMART" id="SM00248">
    <property type="entry name" value="ANK"/>
    <property type="match status" value="5"/>
</dbReference>
<name>W9QL39_9ROSA</name>
<sequence>MEGCVLTFNSLIQKDPLILSKISLTPFNETPLHISALLGHLNFTKQLLIHKPKLASELDSRNRSPLHFASAEGHAGIVQALLQENHQDIIMCFTKDEDGRIPLHYAAMRDRVDVIRLLVSAQRRSIFEMTPVGETVLHLCVQYNHLEALEVLVESVGSENGEFLNLKEQAHGNTILHLAVMLKQIKTVKYLLSLPEVRSEAETSVNHKGLRACDLLVGDDDQFPRDFKSLKIQCILMDANLTSSQNRDKPGNNKQLAASKRKKKSGGFFLRRWWRKLKELLKYKGQWMDDKRGSIMVVATVIGTMTFTTAMSPPGGTWQETTIESFNGMFKCSKENMCLAGTSVMAQLNPDTYSIFLLCISLSFLASISAILLLVSGFPIKNKICMWLLTMAMCGALTFMAIAFLIGLRMVSPNSMVEIYIFLVFSWFGVLSFVCLLQTIRLLVWLVRKLCGCCRPKKKKKKPIENTED</sequence>
<keyword evidence="11" id="KW-1185">Reference proteome</keyword>
<comment type="subcellular location">
    <subcellularLocation>
        <location evidence="1">Membrane</location>
        <topology evidence="1">Multi-pass membrane protein</topology>
    </subcellularLocation>
</comment>
<feature type="domain" description="PGG" evidence="9">
    <location>
        <begin position="286"/>
        <end position="410"/>
    </location>
</feature>
<evidence type="ECO:0000256" key="6">
    <source>
        <dbReference type="ARBA" id="ARBA00023136"/>
    </source>
</evidence>
<feature type="transmembrane region" description="Helical" evidence="8">
    <location>
        <begin position="387"/>
        <end position="407"/>
    </location>
</feature>
<proteinExistence type="predicted"/>
<dbReference type="AlphaFoldDB" id="W9QL39"/>
<accession>W9QL39</accession>
<feature type="repeat" description="ANK" evidence="7">
    <location>
        <begin position="98"/>
        <end position="120"/>
    </location>
</feature>
<dbReference type="STRING" id="981085.W9QL39"/>
<dbReference type="Pfam" id="PF00023">
    <property type="entry name" value="Ank"/>
    <property type="match status" value="1"/>
</dbReference>
<dbReference type="eggNOG" id="KOG0504">
    <property type="taxonomic scope" value="Eukaryota"/>
</dbReference>
<evidence type="ECO:0000256" key="8">
    <source>
        <dbReference type="SAM" id="Phobius"/>
    </source>
</evidence>
<dbReference type="PANTHER" id="PTHR24186">
    <property type="entry name" value="PROTEIN PHOSPHATASE 1 REGULATORY SUBUNIT"/>
    <property type="match status" value="1"/>
</dbReference>
<dbReference type="Proteomes" id="UP000030645">
    <property type="component" value="Unassembled WGS sequence"/>
</dbReference>
<evidence type="ECO:0000313" key="10">
    <source>
        <dbReference type="EMBL" id="EXB29683.1"/>
    </source>
</evidence>
<evidence type="ECO:0000256" key="2">
    <source>
        <dbReference type="ARBA" id="ARBA00022692"/>
    </source>
</evidence>
<dbReference type="Pfam" id="PF12796">
    <property type="entry name" value="Ank_2"/>
    <property type="match status" value="2"/>
</dbReference>
<dbReference type="PROSITE" id="PS50297">
    <property type="entry name" value="ANK_REP_REGION"/>
    <property type="match status" value="2"/>
</dbReference>
<keyword evidence="4 8" id="KW-1133">Transmembrane helix</keyword>
<dbReference type="PROSITE" id="PS50088">
    <property type="entry name" value="ANK_REPEAT"/>
    <property type="match status" value="2"/>
</dbReference>
<evidence type="ECO:0000256" key="1">
    <source>
        <dbReference type="ARBA" id="ARBA00004141"/>
    </source>
</evidence>
<dbReference type="Pfam" id="PF13962">
    <property type="entry name" value="PGG"/>
    <property type="match status" value="1"/>
</dbReference>
<keyword evidence="6 8" id="KW-0472">Membrane</keyword>
<dbReference type="EMBL" id="KE343446">
    <property type="protein sequence ID" value="EXB29683.1"/>
    <property type="molecule type" value="Genomic_DNA"/>
</dbReference>
<dbReference type="KEGG" id="mnt:21396629"/>
<dbReference type="PANTHER" id="PTHR24186:SF37">
    <property type="entry name" value="PGG DOMAIN-CONTAINING PROTEIN"/>
    <property type="match status" value="1"/>
</dbReference>
<evidence type="ECO:0000256" key="5">
    <source>
        <dbReference type="ARBA" id="ARBA00023043"/>
    </source>
</evidence>
<evidence type="ECO:0000313" key="11">
    <source>
        <dbReference type="Proteomes" id="UP000030645"/>
    </source>
</evidence>
<dbReference type="InterPro" id="IPR026961">
    <property type="entry name" value="PGG_dom"/>
</dbReference>
<dbReference type="GO" id="GO:0005886">
    <property type="term" value="C:plasma membrane"/>
    <property type="evidence" value="ECO:0007669"/>
    <property type="project" value="TreeGrafter"/>
</dbReference>
<protein>
    <submittedName>
        <fullName evidence="10">Ankyrin repeat-containing protein</fullName>
    </submittedName>
</protein>
<keyword evidence="5 7" id="KW-0040">ANK repeat</keyword>
<feature type="transmembrane region" description="Helical" evidence="8">
    <location>
        <begin position="353"/>
        <end position="375"/>
    </location>
</feature>
<keyword evidence="3" id="KW-0677">Repeat</keyword>